<feature type="region of interest" description="Disordered" evidence="1">
    <location>
        <begin position="229"/>
        <end position="250"/>
    </location>
</feature>
<reference evidence="2 3" key="1">
    <citation type="submission" date="2024-09" db="EMBL/GenBank/DDBJ databases">
        <title>Chromosome-scale assembly of Riccia sorocarpa.</title>
        <authorList>
            <person name="Paukszto L."/>
        </authorList>
    </citation>
    <scope>NUCLEOTIDE SEQUENCE [LARGE SCALE GENOMIC DNA]</scope>
    <source>
        <strain evidence="2">LP-2024</strain>
        <tissue evidence="2">Aerial parts of the thallus</tissue>
    </source>
</reference>
<keyword evidence="3" id="KW-1185">Reference proteome</keyword>
<accession>A0ABD3HV09</accession>
<gene>
    <name evidence="2" type="ORF">R1sor_008235</name>
</gene>
<dbReference type="Proteomes" id="UP001633002">
    <property type="component" value="Unassembled WGS sequence"/>
</dbReference>
<comment type="caution">
    <text evidence="2">The sequence shown here is derived from an EMBL/GenBank/DDBJ whole genome shotgun (WGS) entry which is preliminary data.</text>
</comment>
<dbReference type="EMBL" id="JBJQOH010000003">
    <property type="protein sequence ID" value="KAL3694584.1"/>
    <property type="molecule type" value="Genomic_DNA"/>
</dbReference>
<dbReference type="AlphaFoldDB" id="A0ABD3HV09"/>
<proteinExistence type="predicted"/>
<organism evidence="2 3">
    <name type="scientific">Riccia sorocarpa</name>
    <dbReference type="NCBI Taxonomy" id="122646"/>
    <lineage>
        <taxon>Eukaryota</taxon>
        <taxon>Viridiplantae</taxon>
        <taxon>Streptophyta</taxon>
        <taxon>Embryophyta</taxon>
        <taxon>Marchantiophyta</taxon>
        <taxon>Marchantiopsida</taxon>
        <taxon>Marchantiidae</taxon>
        <taxon>Marchantiales</taxon>
        <taxon>Ricciaceae</taxon>
        <taxon>Riccia</taxon>
    </lineage>
</organism>
<name>A0ABD3HV09_9MARC</name>
<evidence type="ECO:0000313" key="2">
    <source>
        <dbReference type="EMBL" id="KAL3694584.1"/>
    </source>
</evidence>
<protein>
    <submittedName>
        <fullName evidence="2">Uncharacterized protein</fullName>
    </submittedName>
</protein>
<sequence length="311" mass="34875">MRLRKTKAGMNYCEGSEDVSIGTRSWNWRHFLKEPHWFATQCNLPNEGLLPQDILHTVVSNKMLQECFPKRSTSVGHGFKLSPNRLISSSDVGELVNIVEGSDAVARNRISTPLARGVYADKVLGMSVNWALYAHHKHKHQLQRAWNSGRPSPYGPPLVRVPVRYKRPLRLDLKAEDRFLQKETRSRFKFEARECSTAFESSGFPGEEGAATPCSPYSDVAGRDKAHTVDISRSEAPPDNAKNLKTEGPVGNLINSGEPLLSVLTPDRIQLEISHLVQQQKKLRDDISTLRIILEVVSEKDQMQGPSMEGI</sequence>
<evidence type="ECO:0000256" key="1">
    <source>
        <dbReference type="SAM" id="MobiDB-lite"/>
    </source>
</evidence>
<evidence type="ECO:0000313" key="3">
    <source>
        <dbReference type="Proteomes" id="UP001633002"/>
    </source>
</evidence>